<evidence type="ECO:0000259" key="7">
    <source>
        <dbReference type="PROSITE" id="PS51767"/>
    </source>
</evidence>
<feature type="active site" evidence="3">
    <location>
        <position position="295"/>
    </location>
</feature>
<protein>
    <submittedName>
        <fullName evidence="8">Aspartic peptidase A1</fullName>
    </submittedName>
</protein>
<dbReference type="AlphaFoldDB" id="A0AAW0AH38"/>
<dbReference type="InterPro" id="IPR001461">
    <property type="entry name" value="Aspartic_peptidase_A1"/>
</dbReference>
<accession>A0AAW0AH38</accession>
<dbReference type="Pfam" id="PF00026">
    <property type="entry name" value="Asp"/>
    <property type="match status" value="1"/>
</dbReference>
<dbReference type="EMBL" id="JAWWNJ010000066">
    <property type="protein sequence ID" value="KAK7012238.1"/>
    <property type="molecule type" value="Genomic_DNA"/>
</dbReference>
<keyword evidence="2 5" id="KW-0064">Aspartyl protease</keyword>
<proteinExistence type="inferred from homology"/>
<feature type="domain" description="Peptidase A1" evidence="7">
    <location>
        <begin position="85"/>
        <end position="405"/>
    </location>
</feature>
<keyword evidence="5" id="KW-0378">Hydrolase</keyword>
<feature type="active site" evidence="3">
    <location>
        <position position="103"/>
    </location>
</feature>
<keyword evidence="9" id="KW-1185">Reference proteome</keyword>
<dbReference type="PROSITE" id="PS00141">
    <property type="entry name" value="ASP_PROTEASE"/>
    <property type="match status" value="1"/>
</dbReference>
<feature type="chain" id="PRO_5043810445" evidence="6">
    <location>
        <begin position="20"/>
        <end position="467"/>
    </location>
</feature>
<evidence type="ECO:0000256" key="5">
    <source>
        <dbReference type="RuleBase" id="RU000454"/>
    </source>
</evidence>
<dbReference type="CDD" id="cd05471">
    <property type="entry name" value="pepsin_like"/>
    <property type="match status" value="1"/>
</dbReference>
<dbReference type="PANTHER" id="PTHR47966">
    <property type="entry name" value="BETA-SITE APP-CLEAVING ENZYME, ISOFORM A-RELATED"/>
    <property type="match status" value="1"/>
</dbReference>
<comment type="similarity">
    <text evidence="1 5">Belongs to the peptidase A1 family.</text>
</comment>
<evidence type="ECO:0000256" key="3">
    <source>
        <dbReference type="PIRSR" id="PIRSR601461-1"/>
    </source>
</evidence>
<dbReference type="InterPro" id="IPR001969">
    <property type="entry name" value="Aspartic_peptidase_AS"/>
</dbReference>
<dbReference type="FunFam" id="2.40.70.10:FF:000008">
    <property type="entry name" value="Cathepsin D"/>
    <property type="match status" value="1"/>
</dbReference>
<dbReference type="GO" id="GO:0004190">
    <property type="term" value="F:aspartic-type endopeptidase activity"/>
    <property type="evidence" value="ECO:0007669"/>
    <property type="project" value="UniProtKB-KW"/>
</dbReference>
<dbReference type="Gene3D" id="2.40.70.10">
    <property type="entry name" value="Acid Proteases"/>
    <property type="match status" value="2"/>
</dbReference>
<dbReference type="SUPFAM" id="SSF50630">
    <property type="entry name" value="Acid proteases"/>
    <property type="match status" value="1"/>
</dbReference>
<name>A0AAW0AH38_9AGAR</name>
<comment type="caution">
    <text evidence="8">The sequence shown here is derived from an EMBL/GenBank/DDBJ whole genome shotgun (WGS) entry which is preliminary data.</text>
</comment>
<evidence type="ECO:0000313" key="8">
    <source>
        <dbReference type="EMBL" id="KAK7012238.1"/>
    </source>
</evidence>
<dbReference type="PRINTS" id="PR00792">
    <property type="entry name" value="PEPSIN"/>
</dbReference>
<keyword evidence="4" id="KW-1015">Disulfide bond</keyword>
<dbReference type="Proteomes" id="UP001362999">
    <property type="component" value="Unassembled WGS sequence"/>
</dbReference>
<keyword evidence="6" id="KW-0732">Signal</keyword>
<dbReference type="PROSITE" id="PS51767">
    <property type="entry name" value="PEPTIDASE_A1"/>
    <property type="match status" value="1"/>
</dbReference>
<keyword evidence="5" id="KW-0645">Protease</keyword>
<dbReference type="InterPro" id="IPR033121">
    <property type="entry name" value="PEPTIDASE_A1"/>
</dbReference>
<dbReference type="GO" id="GO:0006508">
    <property type="term" value="P:proteolysis"/>
    <property type="evidence" value="ECO:0007669"/>
    <property type="project" value="UniProtKB-KW"/>
</dbReference>
<dbReference type="InterPro" id="IPR034164">
    <property type="entry name" value="Pepsin-like_dom"/>
</dbReference>
<reference evidence="8 9" key="1">
    <citation type="journal article" date="2024" name="J Genomics">
        <title>Draft genome sequencing and assembly of Favolaschia claudopus CIRM-BRFM 2984 isolated from oak limbs.</title>
        <authorList>
            <person name="Navarro D."/>
            <person name="Drula E."/>
            <person name="Chaduli D."/>
            <person name="Cazenave R."/>
            <person name="Ahrendt S."/>
            <person name="Wang J."/>
            <person name="Lipzen A."/>
            <person name="Daum C."/>
            <person name="Barry K."/>
            <person name="Grigoriev I.V."/>
            <person name="Favel A."/>
            <person name="Rosso M.N."/>
            <person name="Martin F."/>
        </authorList>
    </citation>
    <scope>NUCLEOTIDE SEQUENCE [LARGE SCALE GENOMIC DNA]</scope>
    <source>
        <strain evidence="8 9">CIRM-BRFM 2984</strain>
    </source>
</reference>
<dbReference type="InterPro" id="IPR021109">
    <property type="entry name" value="Peptidase_aspartic_dom_sf"/>
</dbReference>
<evidence type="ECO:0000256" key="6">
    <source>
        <dbReference type="SAM" id="SignalP"/>
    </source>
</evidence>
<evidence type="ECO:0000256" key="1">
    <source>
        <dbReference type="ARBA" id="ARBA00007447"/>
    </source>
</evidence>
<evidence type="ECO:0000256" key="4">
    <source>
        <dbReference type="PIRSR" id="PIRSR601461-2"/>
    </source>
</evidence>
<dbReference type="PANTHER" id="PTHR47966:SF6">
    <property type="entry name" value="PEPTIDASE A1 DOMAIN-CONTAINING PROTEIN"/>
    <property type="match status" value="1"/>
</dbReference>
<sequence>MLSTLPLTLIALLVLDVSAIPTNPPQGISMPLRRRVQSQSRSEDELAMWAKNQREGLMAKYGNPVARKRSTGTNLITNQGADSSFYGSLAIGTPAVSFNVILDTGSSDLWVAGNTCTTGCSSVQTFDPNQSSTFNNQNQDFQIVYGSGQASGTIATETVQMAGFSVSNQGFAVADQVSGGLLSAPVSGLLGLAWQSIASTRAVPFAQTLASGTAWDSPVMAFQLTRFSNQSGTQQLEAGGSFSMGFVNTTLYTGDIEYINMPTTNSYWILPLTTLTVQGNSISLPSGSASYAAIDTGTTAVGGPPDQIAAIYSQIPNSAPGTGNYQGYYTYPCDTTVTVTLAFGGSTWMMSPADFRLSRVGSGTCLGAFFSLTTGSNAPSWIVGDSFLKNVYSVFRFNPPSIGFARLSDYSLSMNGNLDIEVPSPTIGSVSVFATAGTVDGSNHNSGTSLRPPTFVLAIAVLIYAML</sequence>
<evidence type="ECO:0000313" key="9">
    <source>
        <dbReference type="Proteomes" id="UP001362999"/>
    </source>
</evidence>
<organism evidence="8 9">
    <name type="scientific">Favolaschia claudopus</name>
    <dbReference type="NCBI Taxonomy" id="2862362"/>
    <lineage>
        <taxon>Eukaryota</taxon>
        <taxon>Fungi</taxon>
        <taxon>Dikarya</taxon>
        <taxon>Basidiomycota</taxon>
        <taxon>Agaricomycotina</taxon>
        <taxon>Agaricomycetes</taxon>
        <taxon>Agaricomycetidae</taxon>
        <taxon>Agaricales</taxon>
        <taxon>Marasmiineae</taxon>
        <taxon>Mycenaceae</taxon>
        <taxon>Favolaschia</taxon>
    </lineage>
</organism>
<gene>
    <name evidence="8" type="ORF">R3P38DRAFT_3020044</name>
</gene>
<feature type="signal peptide" evidence="6">
    <location>
        <begin position="1"/>
        <end position="19"/>
    </location>
</feature>
<evidence type="ECO:0000256" key="2">
    <source>
        <dbReference type="ARBA" id="ARBA00022750"/>
    </source>
</evidence>
<feature type="disulfide bond" evidence="4">
    <location>
        <begin position="116"/>
        <end position="120"/>
    </location>
</feature>